<keyword evidence="2" id="KW-1185">Reference proteome</keyword>
<evidence type="ECO:0000259" key="1">
    <source>
        <dbReference type="Pfam" id="PF03732"/>
    </source>
</evidence>
<evidence type="ECO:0000313" key="2">
    <source>
        <dbReference type="Proteomes" id="UP001515500"/>
    </source>
</evidence>
<dbReference type="AlphaFoldDB" id="A0AB40AWV5"/>
<protein>
    <submittedName>
        <fullName evidence="3">Uncharacterized protein LOC120254831</fullName>
    </submittedName>
</protein>
<sequence>MADPRRTLSDFERPQFTGEEFSVQAPTIPANNFEIKASTMGMVQNSVQFDGLADEDPHAHFSRFLQICSTFKINSVSDDAIRLRLFPFSLRGEAYRWLTSLAPGSITTWKDMVEKFLARYFPPSKAARLRQEISSFRQGDTETLFEAHERFKDLLCMCPHHGFPAWMKVQMLCNGLNYTTRQLIDAAAGGSLSNKLAEEAETLIENMASNECHWSTRQKAPRAAGLYEVNETTALAAKVDALIKSVMDNNTLAAKVEALTKRFDQFMLGCGSSARAVMSCETCGAGHATTQCPILIASPAPTESVKYVSGEPRGPGNAFGNTYNPGWKNHPNFS</sequence>
<reference evidence="3" key="1">
    <citation type="submission" date="2025-08" db="UniProtKB">
        <authorList>
            <consortium name="RefSeq"/>
        </authorList>
    </citation>
    <scope>IDENTIFICATION</scope>
</reference>
<proteinExistence type="predicted"/>
<dbReference type="Proteomes" id="UP001515500">
    <property type="component" value="Unplaced"/>
</dbReference>
<organism evidence="2 3">
    <name type="scientific">Dioscorea cayennensis subsp. rotundata</name>
    <name type="common">White Guinea yam</name>
    <name type="synonym">Dioscorea rotundata</name>
    <dbReference type="NCBI Taxonomy" id="55577"/>
    <lineage>
        <taxon>Eukaryota</taxon>
        <taxon>Viridiplantae</taxon>
        <taxon>Streptophyta</taxon>
        <taxon>Embryophyta</taxon>
        <taxon>Tracheophyta</taxon>
        <taxon>Spermatophyta</taxon>
        <taxon>Magnoliopsida</taxon>
        <taxon>Liliopsida</taxon>
        <taxon>Dioscoreales</taxon>
        <taxon>Dioscoreaceae</taxon>
        <taxon>Dioscorea</taxon>
    </lineage>
</organism>
<evidence type="ECO:0000313" key="3">
    <source>
        <dbReference type="RefSeq" id="XP_039118786.1"/>
    </source>
</evidence>
<feature type="domain" description="Retrotransposon gag" evidence="1">
    <location>
        <begin position="84"/>
        <end position="177"/>
    </location>
</feature>
<name>A0AB40AWV5_DIOCR</name>
<gene>
    <name evidence="3" type="primary">LOC120254831</name>
</gene>
<dbReference type="InterPro" id="IPR005162">
    <property type="entry name" value="Retrotrans_gag_dom"/>
</dbReference>
<accession>A0AB40AWV5</accession>
<dbReference type="PANTHER" id="PTHR33223:SF11">
    <property type="entry name" value="ELEMENT PROTEIN, PUTATIVE-RELATED"/>
    <property type="match status" value="1"/>
</dbReference>
<dbReference type="Pfam" id="PF03732">
    <property type="entry name" value="Retrotrans_gag"/>
    <property type="match status" value="1"/>
</dbReference>
<dbReference type="RefSeq" id="XP_039118786.1">
    <property type="nucleotide sequence ID" value="XM_039262852.1"/>
</dbReference>
<dbReference type="GeneID" id="120254831"/>
<dbReference type="PANTHER" id="PTHR33223">
    <property type="entry name" value="CCHC-TYPE DOMAIN-CONTAINING PROTEIN"/>
    <property type="match status" value="1"/>
</dbReference>